<accession>A0A4P6XIJ2</accession>
<proteinExistence type="predicted"/>
<dbReference type="STRING" id="2163413.A0A4P6XIJ2"/>
<gene>
    <name evidence="1" type="primary">MPUL0A08920</name>
    <name evidence="1" type="ORF">METSCH_A08920</name>
</gene>
<reference evidence="2" key="1">
    <citation type="submission" date="2019-03" db="EMBL/GenBank/DDBJ databases">
        <title>Snf2 controls pulcherriminic acid biosynthesis and connects pigmentation and antifungal activity of the yeast Metschnikowia pulcherrima.</title>
        <authorList>
            <person name="Gore-Lloyd D."/>
            <person name="Sumann I."/>
            <person name="Brachmann A.O."/>
            <person name="Schneeberger K."/>
            <person name="Ortiz-Merino R.A."/>
            <person name="Moreno-Beltran M."/>
            <person name="Schlaefli M."/>
            <person name="Kirner P."/>
            <person name="Santos Kron A."/>
            <person name="Wolfe K.H."/>
            <person name="Piel J."/>
            <person name="Ahrens C.H."/>
            <person name="Henk D."/>
            <person name="Freimoser F.M."/>
        </authorList>
    </citation>
    <scope>NUCLEOTIDE SEQUENCE [LARGE SCALE GENOMIC DNA]</scope>
    <source>
        <strain evidence="2">APC 1.2</strain>
    </source>
</reference>
<protein>
    <submittedName>
        <fullName evidence="1">Chromatin structure-remodeling complex subunit RSC58</fullName>
    </submittedName>
</protein>
<dbReference type="Proteomes" id="UP000292447">
    <property type="component" value="Chromosome I"/>
</dbReference>
<evidence type="ECO:0000313" key="2">
    <source>
        <dbReference type="Proteomes" id="UP000292447"/>
    </source>
</evidence>
<dbReference type="EMBL" id="CP034456">
    <property type="protein sequence ID" value="QBM86255.1"/>
    <property type="molecule type" value="Genomic_DNA"/>
</dbReference>
<keyword evidence="2" id="KW-1185">Reference proteome</keyword>
<evidence type="ECO:0000313" key="1">
    <source>
        <dbReference type="EMBL" id="QBM86255.1"/>
    </source>
</evidence>
<sequence length="526" mass="58484">MHDKAFESLLNDLAPVYASADTHGLLTKDVVPELFHEANPEAIVRAYEKYMVANSEPKTVSVASRIEANSYHKPYALYHDLKVACGAEIVKHEVGSNAYREIDEFFRFCTDLLLREVAALGQKLFDAKEREEDEILDTFRDDFTKISLTHMPANGEFVTFIHKYTEPAVPAFHGAFNSLSETETKPIVQPLFSGLVGRSVLDPRNTVVPEPWLVAKAIGAGSTSLNSNTIKSFNTVACKIPLPAQASAQVLDNFFHPNWYTIEAPKWLQYKQKTLKPALNSTLVKNCDANELRVFEKKSNATSLAPVIDLRNSVLSEELKLKIWYSNIGRKQVESIKKLPAADVAAEANSDIELDDDIVSEKGADEESNKMDIDTETQKPAENAEIKLENLVKFDPEALASLEALRKEKSRIVKSPREIQKVISLNLLKLNKLRQERYLHSTSPGTPSSAETLLYKRVVKLLALLAGSNAARDKTLGLQLSKKIPILINDYQGVLPGPIPAKPLSTTKSSRLAGIKGAYKKKSRFL</sequence>
<dbReference type="AlphaFoldDB" id="A0A4P6XIJ2"/>
<name>A0A4P6XIJ2_9ASCO</name>
<organism evidence="1 2">
    <name type="scientific">Metschnikowia aff. pulcherrima</name>
    <dbReference type="NCBI Taxonomy" id="2163413"/>
    <lineage>
        <taxon>Eukaryota</taxon>
        <taxon>Fungi</taxon>
        <taxon>Dikarya</taxon>
        <taxon>Ascomycota</taxon>
        <taxon>Saccharomycotina</taxon>
        <taxon>Pichiomycetes</taxon>
        <taxon>Metschnikowiaceae</taxon>
        <taxon>Metschnikowia</taxon>
    </lineage>
</organism>